<name>A0AC35TVF3_9BILA</name>
<evidence type="ECO:0000313" key="1">
    <source>
        <dbReference type="Proteomes" id="UP000095286"/>
    </source>
</evidence>
<dbReference type="Proteomes" id="UP000095286">
    <property type="component" value="Unplaced"/>
</dbReference>
<reference evidence="2" key="1">
    <citation type="submission" date="2016-11" db="UniProtKB">
        <authorList>
            <consortium name="WormBaseParasite"/>
        </authorList>
    </citation>
    <scope>IDENTIFICATION</scope>
    <source>
        <strain evidence="2">KR3021</strain>
    </source>
</reference>
<dbReference type="WBParaSite" id="RSKR_0000466200.1">
    <property type="protein sequence ID" value="RSKR_0000466200.1"/>
    <property type="gene ID" value="RSKR_0000466200"/>
</dbReference>
<accession>A0AC35TVF3</accession>
<evidence type="ECO:0000313" key="2">
    <source>
        <dbReference type="WBParaSite" id="RSKR_0000466200.1"/>
    </source>
</evidence>
<organism evidence="1 2">
    <name type="scientific">Rhabditophanes sp. KR3021</name>
    <dbReference type="NCBI Taxonomy" id="114890"/>
    <lineage>
        <taxon>Eukaryota</taxon>
        <taxon>Metazoa</taxon>
        <taxon>Ecdysozoa</taxon>
        <taxon>Nematoda</taxon>
        <taxon>Chromadorea</taxon>
        <taxon>Rhabditida</taxon>
        <taxon>Tylenchina</taxon>
        <taxon>Panagrolaimomorpha</taxon>
        <taxon>Strongyloidoidea</taxon>
        <taxon>Alloionematidae</taxon>
        <taxon>Rhabditophanes</taxon>
    </lineage>
</organism>
<proteinExistence type="predicted"/>
<protein>
    <submittedName>
        <fullName evidence="2">DRIM domain-containing protein</fullName>
    </submittedName>
</protein>
<sequence length="149" mass="17415">MAILLLVRTFELDPKQKHNFNLDKVDIEDLRIHPIFVDYVKSFQPLLLNVFKYTNRATIMSKYLQQMGGKLMRYTKVSYKSSYWKVFEQALIDVVSGGNAGDETIEALTILANFCSEQMRIGFRIEYKLQEAALRMVALQERKKVKKNK</sequence>